<name>A0A538TRR7_UNCEI</name>
<dbReference type="GO" id="GO:0016491">
    <property type="term" value="F:oxidoreductase activity"/>
    <property type="evidence" value="ECO:0007669"/>
    <property type="project" value="InterPro"/>
</dbReference>
<accession>A0A538TRR7</accession>
<feature type="domain" description="Thioredoxin" evidence="1">
    <location>
        <begin position="81"/>
        <end position="227"/>
    </location>
</feature>
<dbReference type="Pfam" id="PF17991">
    <property type="entry name" value="Thioredoxin_10"/>
    <property type="match status" value="1"/>
</dbReference>
<dbReference type="GO" id="GO:0016209">
    <property type="term" value="F:antioxidant activity"/>
    <property type="evidence" value="ECO:0007669"/>
    <property type="project" value="InterPro"/>
</dbReference>
<dbReference type="InterPro" id="IPR036249">
    <property type="entry name" value="Thioredoxin-like_sf"/>
</dbReference>
<sequence length="424" mass="47553">MVWHQKAWIPVAVSIHLELDAHSPSALLAPAFRHSVYSRIEDRSPFTLERGGAVSPLRALALLLAVALIAAISPTPSCAELTPGTPAPDFTGQRIWINSKPLSLKRELKGRVVLVDFWEYTCINCIRTLPTLKRIYERYKPYGFEIIGDHAPEFDFAYRSENVATGVKRQRIPWPVIVDSDFSTWRAYDSNSWPNKFLIGANGIIVLQHAGEGGYGDLERLIRSELLKTNPKAVFPSPWRIPPDTNDFDPSRCGTTSEETYIGTARGSQWGGAIANREGFQPGKTVLYASLPRTVPRGFYAHGLWKNEPDAFEHARATPSPEDYIGIRYHGREVYAVMNLRSVSAARVYVTRDGKPLPAAQRGVDMVEDARGRTYIDVKEGRMYYVVRGEDENEHDLRLFATAPGLAVNSFTFGNRCLVNFDRL</sequence>
<evidence type="ECO:0000313" key="2">
    <source>
        <dbReference type="EMBL" id="TMQ66321.1"/>
    </source>
</evidence>
<gene>
    <name evidence="2" type="ORF">E6K79_02920</name>
</gene>
<evidence type="ECO:0000259" key="1">
    <source>
        <dbReference type="PROSITE" id="PS51352"/>
    </source>
</evidence>
<dbReference type="InterPro" id="IPR041017">
    <property type="entry name" value="Thioredoxin_10"/>
</dbReference>
<dbReference type="InterPro" id="IPR013766">
    <property type="entry name" value="Thioredoxin_domain"/>
</dbReference>
<dbReference type="InterPro" id="IPR000866">
    <property type="entry name" value="AhpC/TSA"/>
</dbReference>
<dbReference type="Gene3D" id="3.40.30.10">
    <property type="entry name" value="Glutaredoxin"/>
    <property type="match status" value="1"/>
</dbReference>
<dbReference type="PANTHER" id="PTHR46388">
    <property type="entry name" value="NHL REPEAT-CONTAINING PROTEIN 2"/>
    <property type="match status" value="1"/>
</dbReference>
<dbReference type="PROSITE" id="PS51352">
    <property type="entry name" value="THIOREDOXIN_2"/>
    <property type="match status" value="1"/>
</dbReference>
<dbReference type="PANTHER" id="PTHR46388:SF2">
    <property type="entry name" value="NHL REPEAT-CONTAINING PROTEIN 2"/>
    <property type="match status" value="1"/>
</dbReference>
<dbReference type="SUPFAM" id="SSF52833">
    <property type="entry name" value="Thioredoxin-like"/>
    <property type="match status" value="1"/>
</dbReference>
<dbReference type="Gene3D" id="2.60.120.260">
    <property type="entry name" value="Galactose-binding domain-like"/>
    <property type="match status" value="1"/>
</dbReference>
<evidence type="ECO:0000313" key="3">
    <source>
        <dbReference type="Proteomes" id="UP000317691"/>
    </source>
</evidence>
<proteinExistence type="predicted"/>
<dbReference type="Pfam" id="PF00578">
    <property type="entry name" value="AhpC-TSA"/>
    <property type="match status" value="1"/>
</dbReference>
<organism evidence="2 3">
    <name type="scientific">Eiseniibacteriota bacterium</name>
    <dbReference type="NCBI Taxonomy" id="2212470"/>
    <lineage>
        <taxon>Bacteria</taxon>
        <taxon>Candidatus Eiseniibacteriota</taxon>
    </lineage>
</organism>
<dbReference type="Proteomes" id="UP000317691">
    <property type="component" value="Unassembled WGS sequence"/>
</dbReference>
<reference evidence="2 3" key="1">
    <citation type="journal article" date="2019" name="Nat. Microbiol.">
        <title>Mediterranean grassland soil C-N compound turnover is dependent on rainfall and depth, and is mediated by genomically divergent microorganisms.</title>
        <authorList>
            <person name="Diamond S."/>
            <person name="Andeer P.F."/>
            <person name="Li Z."/>
            <person name="Crits-Christoph A."/>
            <person name="Burstein D."/>
            <person name="Anantharaman K."/>
            <person name="Lane K.R."/>
            <person name="Thomas B.C."/>
            <person name="Pan C."/>
            <person name="Northen T.R."/>
            <person name="Banfield J.F."/>
        </authorList>
    </citation>
    <scope>NUCLEOTIDE SEQUENCE [LARGE SCALE GENOMIC DNA]</scope>
    <source>
        <strain evidence="2">WS_9</strain>
    </source>
</reference>
<protein>
    <submittedName>
        <fullName evidence="2">Redoxin domain-containing protein</fullName>
    </submittedName>
</protein>
<dbReference type="EMBL" id="VBOZ01000009">
    <property type="protein sequence ID" value="TMQ66321.1"/>
    <property type="molecule type" value="Genomic_DNA"/>
</dbReference>
<comment type="caution">
    <text evidence="2">The sequence shown here is derived from an EMBL/GenBank/DDBJ whole genome shotgun (WGS) entry which is preliminary data.</text>
</comment>
<dbReference type="AlphaFoldDB" id="A0A538TRR7"/>